<evidence type="ECO:0000256" key="3">
    <source>
        <dbReference type="ARBA" id="ARBA00012374"/>
    </source>
</evidence>
<evidence type="ECO:0000256" key="2">
    <source>
        <dbReference type="ARBA" id="ARBA00010621"/>
    </source>
</evidence>
<feature type="transmembrane region" description="Helical" evidence="12">
    <location>
        <begin position="196"/>
        <end position="216"/>
    </location>
</feature>
<organism evidence="13 14">
    <name type="scientific">Halobium salinum</name>
    <dbReference type="NCBI Taxonomy" id="1364940"/>
    <lineage>
        <taxon>Archaea</taxon>
        <taxon>Methanobacteriati</taxon>
        <taxon>Methanobacteriota</taxon>
        <taxon>Stenosarchaea group</taxon>
        <taxon>Halobacteria</taxon>
        <taxon>Halobacteriales</taxon>
        <taxon>Haloferacaceae</taxon>
        <taxon>Halobium</taxon>
    </lineage>
</organism>
<dbReference type="GO" id="GO:0005886">
    <property type="term" value="C:plasma membrane"/>
    <property type="evidence" value="ECO:0007669"/>
    <property type="project" value="UniProtKB-SubCell"/>
</dbReference>
<dbReference type="EMBL" id="JBHSDS010000003">
    <property type="protein sequence ID" value="MFC4356911.1"/>
    <property type="molecule type" value="Genomic_DNA"/>
</dbReference>
<dbReference type="EC" id="3.6.1.27" evidence="3 12"/>
<evidence type="ECO:0000313" key="14">
    <source>
        <dbReference type="Proteomes" id="UP001595921"/>
    </source>
</evidence>
<dbReference type="HAMAP" id="MF_01006">
    <property type="entry name" value="Undec_diphosphatase"/>
    <property type="match status" value="1"/>
</dbReference>
<sequence>MASVADRDLLVALVVGLVQGVVEWLPISSEGNVALALTLLGESPEAAVGYALFLHLGTGLSATVYFRDDIVETLRGAQEWRPGDAFGPGSATLSFVVLATLASGVTGALAYTALETLVSALTGGAFVALIGALLVATGVLTHVAGGVSGGDRDRPDLLDALLVGGLQGLAILPGVSRSGTTAGALLLRGHDGEGSFRLSFLLSVPAALGGAAIAVLDAGGLPALSPAAAVVSLAVAAVVGYLTVGALMKAARRLPFPAVCVALGALALVGGLAVGGVL</sequence>
<dbReference type="Proteomes" id="UP001595921">
    <property type="component" value="Unassembled WGS sequence"/>
</dbReference>
<feature type="transmembrane region" description="Helical" evidence="12">
    <location>
        <begin position="9"/>
        <end position="27"/>
    </location>
</feature>
<feature type="transmembrane region" description="Helical" evidence="12">
    <location>
        <begin position="117"/>
        <end position="145"/>
    </location>
</feature>
<comment type="function">
    <text evidence="12">Catalyzes the dephosphorylation of undecaprenyl diphosphate (UPP).</text>
</comment>
<evidence type="ECO:0000256" key="11">
    <source>
        <dbReference type="ARBA" id="ARBA00047594"/>
    </source>
</evidence>
<accession>A0ABD5P823</accession>
<dbReference type="AlphaFoldDB" id="A0ABD5P823"/>
<dbReference type="RefSeq" id="WP_267621923.1">
    <property type="nucleotide sequence ID" value="NZ_JAODIW010000006.1"/>
</dbReference>
<keyword evidence="7 12" id="KW-0378">Hydrolase</keyword>
<keyword evidence="8 12" id="KW-1133">Transmembrane helix</keyword>
<feature type="transmembrane region" description="Helical" evidence="12">
    <location>
        <begin position="254"/>
        <end position="277"/>
    </location>
</feature>
<evidence type="ECO:0000256" key="12">
    <source>
        <dbReference type="HAMAP-Rule" id="MF_01006"/>
    </source>
</evidence>
<keyword evidence="14" id="KW-1185">Reference proteome</keyword>
<dbReference type="PANTHER" id="PTHR30622">
    <property type="entry name" value="UNDECAPRENYL-DIPHOSPHATASE"/>
    <property type="match status" value="1"/>
</dbReference>
<comment type="similarity">
    <text evidence="2 12">Belongs to the UppP family.</text>
</comment>
<dbReference type="InterPro" id="IPR003824">
    <property type="entry name" value="UppP"/>
</dbReference>
<evidence type="ECO:0000256" key="9">
    <source>
        <dbReference type="ARBA" id="ARBA00023136"/>
    </source>
</evidence>
<dbReference type="Pfam" id="PF02673">
    <property type="entry name" value="BacA"/>
    <property type="match status" value="1"/>
</dbReference>
<reference evidence="13 14" key="1">
    <citation type="journal article" date="2019" name="Int. J. Syst. Evol. Microbiol.">
        <title>The Global Catalogue of Microorganisms (GCM) 10K type strain sequencing project: providing services to taxonomists for standard genome sequencing and annotation.</title>
        <authorList>
            <consortium name="The Broad Institute Genomics Platform"/>
            <consortium name="The Broad Institute Genome Sequencing Center for Infectious Disease"/>
            <person name="Wu L."/>
            <person name="Ma J."/>
        </authorList>
    </citation>
    <scope>NUCLEOTIDE SEQUENCE [LARGE SCALE GENOMIC DNA]</scope>
    <source>
        <strain evidence="13 14">CGMCC 1.12553</strain>
    </source>
</reference>
<evidence type="ECO:0000256" key="10">
    <source>
        <dbReference type="ARBA" id="ARBA00032707"/>
    </source>
</evidence>
<proteinExistence type="inferred from homology"/>
<evidence type="ECO:0000256" key="6">
    <source>
        <dbReference type="ARBA" id="ARBA00022692"/>
    </source>
</evidence>
<comment type="catalytic activity">
    <reaction evidence="11 12">
        <text>di-trans,octa-cis-undecaprenyl diphosphate + H2O = di-trans,octa-cis-undecaprenyl phosphate + phosphate + H(+)</text>
        <dbReference type="Rhea" id="RHEA:28094"/>
        <dbReference type="ChEBI" id="CHEBI:15377"/>
        <dbReference type="ChEBI" id="CHEBI:15378"/>
        <dbReference type="ChEBI" id="CHEBI:43474"/>
        <dbReference type="ChEBI" id="CHEBI:58405"/>
        <dbReference type="ChEBI" id="CHEBI:60392"/>
        <dbReference type="EC" id="3.6.1.27"/>
    </reaction>
</comment>
<protein>
    <recommendedName>
        <fullName evidence="4 12">Undecaprenyl-diphosphatase</fullName>
        <ecNumber evidence="3 12">3.6.1.27</ecNumber>
    </recommendedName>
    <alternativeName>
        <fullName evidence="10 12">Undecaprenyl pyrophosphate phosphatase</fullName>
    </alternativeName>
</protein>
<keyword evidence="6 12" id="KW-0812">Transmembrane</keyword>
<feature type="transmembrane region" description="Helical" evidence="12">
    <location>
        <begin position="228"/>
        <end position="248"/>
    </location>
</feature>
<feature type="transmembrane region" description="Helical" evidence="12">
    <location>
        <begin position="47"/>
        <end position="66"/>
    </location>
</feature>
<dbReference type="PANTHER" id="PTHR30622:SF2">
    <property type="entry name" value="UNDECAPRENYL-DIPHOSPHATASE"/>
    <property type="match status" value="1"/>
</dbReference>
<evidence type="ECO:0000256" key="7">
    <source>
        <dbReference type="ARBA" id="ARBA00022801"/>
    </source>
</evidence>
<feature type="transmembrane region" description="Helical" evidence="12">
    <location>
        <begin position="86"/>
        <end position="111"/>
    </location>
</feature>
<keyword evidence="5 12" id="KW-1003">Cell membrane</keyword>
<name>A0ABD5P823_9EURY</name>
<evidence type="ECO:0000256" key="1">
    <source>
        <dbReference type="ARBA" id="ARBA00004651"/>
    </source>
</evidence>
<evidence type="ECO:0000256" key="4">
    <source>
        <dbReference type="ARBA" id="ARBA00021581"/>
    </source>
</evidence>
<comment type="caution">
    <text evidence="13">The sequence shown here is derived from an EMBL/GenBank/DDBJ whole genome shotgun (WGS) entry which is preliminary data.</text>
</comment>
<gene>
    <name evidence="12" type="primary">uppP</name>
    <name evidence="13" type="ORF">ACFO0N_02995</name>
</gene>
<evidence type="ECO:0000256" key="8">
    <source>
        <dbReference type="ARBA" id="ARBA00022989"/>
    </source>
</evidence>
<evidence type="ECO:0000313" key="13">
    <source>
        <dbReference type="EMBL" id="MFC4356911.1"/>
    </source>
</evidence>
<comment type="subcellular location">
    <subcellularLocation>
        <location evidence="1 12">Cell membrane</location>
        <topology evidence="1 12">Multi-pass membrane protein</topology>
    </subcellularLocation>
</comment>
<keyword evidence="9 12" id="KW-0472">Membrane</keyword>
<dbReference type="GO" id="GO:0050380">
    <property type="term" value="F:undecaprenyl-diphosphatase activity"/>
    <property type="evidence" value="ECO:0007669"/>
    <property type="project" value="UniProtKB-UniRule"/>
</dbReference>
<evidence type="ECO:0000256" key="5">
    <source>
        <dbReference type="ARBA" id="ARBA00022475"/>
    </source>
</evidence>